<feature type="transmembrane region" description="Helical" evidence="1">
    <location>
        <begin position="106"/>
        <end position="128"/>
    </location>
</feature>
<name>A0A238ZHH7_9FLAO</name>
<accession>A0A238ZHH7</accession>
<feature type="transmembrane region" description="Helical" evidence="1">
    <location>
        <begin position="51"/>
        <end position="70"/>
    </location>
</feature>
<proteinExistence type="predicted"/>
<dbReference type="Proteomes" id="UP000198379">
    <property type="component" value="Unassembled WGS sequence"/>
</dbReference>
<organism evidence="2 3">
    <name type="scientific">Dokdonia pacifica</name>
    <dbReference type="NCBI Taxonomy" id="1627892"/>
    <lineage>
        <taxon>Bacteria</taxon>
        <taxon>Pseudomonadati</taxon>
        <taxon>Bacteroidota</taxon>
        <taxon>Flavobacteriia</taxon>
        <taxon>Flavobacteriales</taxon>
        <taxon>Flavobacteriaceae</taxon>
        <taxon>Dokdonia</taxon>
    </lineage>
</organism>
<keyword evidence="1" id="KW-1133">Transmembrane helix</keyword>
<gene>
    <name evidence="2" type="ORF">SAMN06265376_103226</name>
</gene>
<feature type="transmembrane region" description="Helical" evidence="1">
    <location>
        <begin position="134"/>
        <end position="154"/>
    </location>
</feature>
<dbReference type="AlphaFoldDB" id="A0A238ZHH7"/>
<keyword evidence="1" id="KW-0812">Transmembrane</keyword>
<feature type="transmembrane region" description="Helical" evidence="1">
    <location>
        <begin position="13"/>
        <end position="31"/>
    </location>
</feature>
<evidence type="ECO:0000313" key="3">
    <source>
        <dbReference type="Proteomes" id="UP000198379"/>
    </source>
</evidence>
<sequence length="170" mass="19557">MAEVGFLYDYEKYIVPVTFAYLGSQLCFLWLLKPMLGIKIKNFSTHNLPELIIGFVGISFIIVYVLYLIFPLIPSVALFLPSSIAFILIVLLIFGIPFFNKHPDNIMLWGIGGGIIGEMLFGFVYQYISDDRLFIVIAHTFGVFFRILFATYLVRMKSIKETENEYNQIL</sequence>
<feature type="transmembrane region" description="Helical" evidence="1">
    <location>
        <begin position="76"/>
        <end position="99"/>
    </location>
</feature>
<keyword evidence="3" id="KW-1185">Reference proteome</keyword>
<reference evidence="2 3" key="1">
    <citation type="submission" date="2017-06" db="EMBL/GenBank/DDBJ databases">
        <authorList>
            <person name="Kim H.J."/>
            <person name="Triplett B.A."/>
        </authorList>
    </citation>
    <scope>NUCLEOTIDE SEQUENCE [LARGE SCALE GENOMIC DNA]</scope>
    <source>
        <strain evidence="2 3">DSM 25597</strain>
    </source>
</reference>
<keyword evidence="1" id="KW-0472">Membrane</keyword>
<evidence type="ECO:0000256" key="1">
    <source>
        <dbReference type="SAM" id="Phobius"/>
    </source>
</evidence>
<protein>
    <submittedName>
        <fullName evidence="2">Uncharacterized protein</fullName>
    </submittedName>
</protein>
<dbReference type="EMBL" id="FZNY01000003">
    <property type="protein sequence ID" value="SNR82670.1"/>
    <property type="molecule type" value="Genomic_DNA"/>
</dbReference>
<evidence type="ECO:0000313" key="2">
    <source>
        <dbReference type="EMBL" id="SNR82670.1"/>
    </source>
</evidence>